<name>A0AAP0N6V6_LIQFO</name>
<dbReference type="AlphaFoldDB" id="A0AAP0N6V6"/>
<dbReference type="EMBL" id="JBBPBK010000304">
    <property type="protein sequence ID" value="KAK9265809.1"/>
    <property type="molecule type" value="Genomic_DNA"/>
</dbReference>
<dbReference type="Proteomes" id="UP001415857">
    <property type="component" value="Unassembled WGS sequence"/>
</dbReference>
<evidence type="ECO:0000313" key="3">
    <source>
        <dbReference type="Proteomes" id="UP001415857"/>
    </source>
</evidence>
<comment type="caution">
    <text evidence="2">The sequence shown here is derived from an EMBL/GenBank/DDBJ whole genome shotgun (WGS) entry which is preliminary data.</text>
</comment>
<gene>
    <name evidence="2" type="ORF">L1049_021421</name>
</gene>
<proteinExistence type="predicted"/>
<protein>
    <submittedName>
        <fullName evidence="2">Uncharacterized protein</fullName>
    </submittedName>
</protein>
<reference evidence="2 3" key="1">
    <citation type="journal article" date="2024" name="Plant J.">
        <title>Genome sequences and population genomics reveal climatic adaptation and genomic divergence between two closely related sweetgum species.</title>
        <authorList>
            <person name="Xu W.Q."/>
            <person name="Ren C.Q."/>
            <person name="Zhang X.Y."/>
            <person name="Comes H.P."/>
            <person name="Liu X.H."/>
            <person name="Li Y.G."/>
            <person name="Kettle C.J."/>
            <person name="Jalonen R."/>
            <person name="Gaisberger H."/>
            <person name="Ma Y.Z."/>
            <person name="Qiu Y.X."/>
        </authorList>
    </citation>
    <scope>NUCLEOTIDE SEQUENCE [LARGE SCALE GENOMIC DNA]</scope>
    <source>
        <strain evidence="2">Hangzhou</strain>
    </source>
</reference>
<keyword evidence="1" id="KW-1133">Transmembrane helix</keyword>
<feature type="transmembrane region" description="Helical" evidence="1">
    <location>
        <begin position="6"/>
        <end position="25"/>
    </location>
</feature>
<keyword evidence="1" id="KW-0472">Membrane</keyword>
<feature type="transmembrane region" description="Helical" evidence="1">
    <location>
        <begin position="37"/>
        <end position="56"/>
    </location>
</feature>
<feature type="transmembrane region" description="Helical" evidence="1">
    <location>
        <begin position="109"/>
        <end position="129"/>
    </location>
</feature>
<sequence length="134" mass="14986">MFWEIGERKGVMGLFILGCPLVVWLERNARIFEGKIFSLEAIWDVVVYSAFLWVLVTDGFEGVPLDVITGDWLPLFASRRRIQRIVLVWNPPPNGTIKFNFDGCSLGNLGLLGIVGVFGVAVGRSFLLFPTQLV</sequence>
<keyword evidence="1" id="KW-0812">Transmembrane</keyword>
<evidence type="ECO:0000256" key="1">
    <source>
        <dbReference type="SAM" id="Phobius"/>
    </source>
</evidence>
<accession>A0AAP0N6V6</accession>
<keyword evidence="3" id="KW-1185">Reference proteome</keyword>
<organism evidence="2 3">
    <name type="scientific">Liquidambar formosana</name>
    <name type="common">Formosan gum</name>
    <dbReference type="NCBI Taxonomy" id="63359"/>
    <lineage>
        <taxon>Eukaryota</taxon>
        <taxon>Viridiplantae</taxon>
        <taxon>Streptophyta</taxon>
        <taxon>Embryophyta</taxon>
        <taxon>Tracheophyta</taxon>
        <taxon>Spermatophyta</taxon>
        <taxon>Magnoliopsida</taxon>
        <taxon>eudicotyledons</taxon>
        <taxon>Gunneridae</taxon>
        <taxon>Pentapetalae</taxon>
        <taxon>Saxifragales</taxon>
        <taxon>Altingiaceae</taxon>
        <taxon>Liquidambar</taxon>
    </lineage>
</organism>
<evidence type="ECO:0000313" key="2">
    <source>
        <dbReference type="EMBL" id="KAK9265809.1"/>
    </source>
</evidence>